<protein>
    <submittedName>
        <fullName evidence="7">M20/M25/M40 family metallo-hydrolase</fullName>
    </submittedName>
</protein>
<evidence type="ECO:0000256" key="3">
    <source>
        <dbReference type="ARBA" id="ARBA00022723"/>
    </source>
</evidence>
<gene>
    <name evidence="7" type="ORF">ACFQ07_26185</name>
</gene>
<evidence type="ECO:0000256" key="1">
    <source>
        <dbReference type="ARBA" id="ARBA00001947"/>
    </source>
</evidence>
<sequence>DVVLAFVADEEAGGGLGARWLVDHRPELFEGCSEAIGEVGGYSASLPGGGRIYLIETAQKGVVWFRLTANGDAGHASMLNPANSVVELGDAVARIGHHRFPMRLTPTVRTFLESLAGALGEPFDPLDPVPLLKALGPVERIVGASLRNVASPTRLLAGNKTNVIPSQATAEVDCRFLPGFEDEIFEVIGELAGERVAIEVIHRDIAVETDFGGPLTEAISRSLRAEDPGALVAPYLLPAGSDAKHFSGLGIDCFGFAPLRLPAGFDFPRLFHGVDERIPVAALRFGVRVLDRFFDLC</sequence>
<dbReference type="SUPFAM" id="SSF53187">
    <property type="entry name" value="Zn-dependent exopeptidases"/>
    <property type="match status" value="1"/>
</dbReference>
<organism evidence="7 8">
    <name type="scientific">Actinomadura adrarensis</name>
    <dbReference type="NCBI Taxonomy" id="1819600"/>
    <lineage>
        <taxon>Bacteria</taxon>
        <taxon>Bacillati</taxon>
        <taxon>Actinomycetota</taxon>
        <taxon>Actinomycetes</taxon>
        <taxon>Streptosporangiales</taxon>
        <taxon>Thermomonosporaceae</taxon>
        <taxon>Actinomadura</taxon>
    </lineage>
</organism>
<name>A0ABW3CMY6_9ACTN</name>
<keyword evidence="4" id="KW-0378">Hydrolase</keyword>
<dbReference type="NCBIfam" id="NF005913">
    <property type="entry name" value="PRK07906.1"/>
    <property type="match status" value="1"/>
</dbReference>
<comment type="caution">
    <text evidence="7">The sequence shown here is derived from an EMBL/GenBank/DDBJ whole genome shotgun (WGS) entry which is preliminary data.</text>
</comment>
<dbReference type="SUPFAM" id="SSF55031">
    <property type="entry name" value="Bacterial exopeptidase dimerisation domain"/>
    <property type="match status" value="1"/>
</dbReference>
<feature type="domain" description="Peptidase M20 dimerisation" evidence="6">
    <location>
        <begin position="57"/>
        <end position="182"/>
    </location>
</feature>
<keyword evidence="8" id="KW-1185">Reference proteome</keyword>
<proteinExistence type="inferred from homology"/>
<keyword evidence="3" id="KW-0479">Metal-binding</keyword>
<evidence type="ECO:0000256" key="2">
    <source>
        <dbReference type="ARBA" id="ARBA00006247"/>
    </source>
</evidence>
<dbReference type="Pfam" id="PF07687">
    <property type="entry name" value="M20_dimer"/>
    <property type="match status" value="1"/>
</dbReference>
<dbReference type="EMBL" id="JBHTIR010003770">
    <property type="protein sequence ID" value="MFD0855758.1"/>
    <property type="molecule type" value="Genomic_DNA"/>
</dbReference>
<dbReference type="PANTHER" id="PTHR43808">
    <property type="entry name" value="ACETYLORNITHINE DEACETYLASE"/>
    <property type="match status" value="1"/>
</dbReference>
<evidence type="ECO:0000256" key="4">
    <source>
        <dbReference type="ARBA" id="ARBA00022801"/>
    </source>
</evidence>
<dbReference type="Gene3D" id="1.10.150.900">
    <property type="match status" value="1"/>
</dbReference>
<comment type="similarity">
    <text evidence="2">Belongs to the peptidase M20A family.</text>
</comment>
<dbReference type="Pfam" id="PF01546">
    <property type="entry name" value="Peptidase_M20"/>
    <property type="match status" value="1"/>
</dbReference>
<accession>A0ABW3CMY6</accession>
<reference evidence="8" key="1">
    <citation type="journal article" date="2019" name="Int. J. Syst. Evol. Microbiol.">
        <title>The Global Catalogue of Microorganisms (GCM) 10K type strain sequencing project: providing services to taxonomists for standard genome sequencing and annotation.</title>
        <authorList>
            <consortium name="The Broad Institute Genomics Platform"/>
            <consortium name="The Broad Institute Genome Sequencing Center for Infectious Disease"/>
            <person name="Wu L."/>
            <person name="Ma J."/>
        </authorList>
    </citation>
    <scope>NUCLEOTIDE SEQUENCE [LARGE SCALE GENOMIC DNA]</scope>
    <source>
        <strain evidence="8">JCM 31696</strain>
    </source>
</reference>
<evidence type="ECO:0000313" key="7">
    <source>
        <dbReference type="EMBL" id="MFD0855758.1"/>
    </source>
</evidence>
<comment type="cofactor">
    <cofactor evidence="1">
        <name>Zn(2+)</name>
        <dbReference type="ChEBI" id="CHEBI:29105"/>
    </cofactor>
</comment>
<dbReference type="Gene3D" id="3.30.70.360">
    <property type="match status" value="1"/>
</dbReference>
<dbReference type="InterPro" id="IPR036264">
    <property type="entry name" value="Bact_exopeptidase_dim_dom"/>
</dbReference>
<keyword evidence="5" id="KW-0862">Zinc</keyword>
<dbReference type="InterPro" id="IPR050072">
    <property type="entry name" value="Peptidase_M20A"/>
</dbReference>
<evidence type="ECO:0000259" key="6">
    <source>
        <dbReference type="Pfam" id="PF07687"/>
    </source>
</evidence>
<dbReference type="InterPro" id="IPR011650">
    <property type="entry name" value="Peptidase_M20_dimer"/>
</dbReference>
<feature type="non-terminal residue" evidence="7">
    <location>
        <position position="1"/>
    </location>
</feature>
<dbReference type="InterPro" id="IPR002933">
    <property type="entry name" value="Peptidase_M20"/>
</dbReference>
<dbReference type="PANTHER" id="PTHR43808:SF8">
    <property type="entry name" value="PEPTIDASE M20 DIMERISATION DOMAIN-CONTAINING PROTEIN"/>
    <property type="match status" value="1"/>
</dbReference>
<evidence type="ECO:0000256" key="5">
    <source>
        <dbReference type="ARBA" id="ARBA00022833"/>
    </source>
</evidence>
<dbReference type="Proteomes" id="UP001597083">
    <property type="component" value="Unassembled WGS sequence"/>
</dbReference>
<evidence type="ECO:0000313" key="8">
    <source>
        <dbReference type="Proteomes" id="UP001597083"/>
    </source>
</evidence>